<evidence type="ECO:0000313" key="7">
    <source>
        <dbReference type="Proteomes" id="UP000009170"/>
    </source>
</evidence>
<dbReference type="InterPro" id="IPR040858">
    <property type="entry name" value="Raf1_C"/>
</dbReference>
<dbReference type="PANTHER" id="PTHR35299:SF6">
    <property type="entry name" value="RUBISCO ACCUMULATION FACTOR 1"/>
    <property type="match status" value="1"/>
</dbReference>
<dbReference type="KEGG" id="ota:OT_ostta20g00120"/>
<dbReference type="FunCoup" id="A0A096P9A4">
    <property type="interactions" value="554"/>
</dbReference>
<dbReference type="EMBL" id="CAID01000020">
    <property type="protein sequence ID" value="CEG00818.1"/>
    <property type="molecule type" value="Genomic_DNA"/>
</dbReference>
<feature type="domain" description="Rubisco accumulation factor 1 C-terminal" evidence="3">
    <location>
        <begin position="362"/>
        <end position="521"/>
    </location>
</feature>
<dbReference type="Proteomes" id="UP000009170">
    <property type="component" value="Unassembled WGS sequence"/>
</dbReference>
<dbReference type="STRING" id="70448.A0A096P9A4"/>
<dbReference type="Pfam" id="PF18087">
    <property type="entry name" value="RuBisCo_chap_C"/>
    <property type="match status" value="1"/>
</dbReference>
<feature type="region of interest" description="Disordered" evidence="2">
    <location>
        <begin position="20"/>
        <end position="75"/>
    </location>
</feature>
<dbReference type="InterPro" id="IPR037494">
    <property type="entry name" value="RAF1"/>
</dbReference>
<reference evidence="6 7" key="2">
    <citation type="journal article" date="2014" name="BMC Genomics">
        <title>An improved genome of the model marine alga Ostreococcus tauri unfolds by assessing Illumina de novo assemblies.</title>
        <authorList>
            <person name="Blanc-Mathieu R."/>
            <person name="Verhelst B."/>
            <person name="Derelle E."/>
            <person name="Rombauts S."/>
            <person name="Bouget F.Y."/>
            <person name="Carre I."/>
            <person name="Chateau A."/>
            <person name="Eyre-Walker A."/>
            <person name="Grimsley N."/>
            <person name="Moreau H."/>
            <person name="Piegu B."/>
            <person name="Rivals E."/>
            <person name="Schackwitz W."/>
            <person name="Van de Peer Y."/>
            <person name="Piganeau G."/>
        </authorList>
    </citation>
    <scope>NUCLEOTIDE SEQUENCE [LARGE SCALE GENOMIC DNA]</scope>
    <source>
        <strain evidence="7">OTTH 0595 / CCAP 157/2 / RCC745</strain>
    </source>
</reference>
<evidence type="ECO:0000259" key="3">
    <source>
        <dbReference type="Pfam" id="PF18087"/>
    </source>
</evidence>
<dbReference type="GeneID" id="9838545"/>
<dbReference type="GO" id="GO:0110102">
    <property type="term" value="P:ribulose bisphosphate carboxylase complex assembly"/>
    <property type="evidence" value="ECO:0007669"/>
    <property type="project" value="UniProtKB-ARBA"/>
</dbReference>
<proteinExistence type="predicted"/>
<evidence type="ECO:0000256" key="1">
    <source>
        <dbReference type="ARBA" id="ARBA00023186"/>
    </source>
</evidence>
<dbReference type="OrthoDB" id="2017169at2759"/>
<organism evidence="6 7">
    <name type="scientific">Ostreococcus tauri</name>
    <name type="common">Marine green alga</name>
    <dbReference type="NCBI Taxonomy" id="70448"/>
    <lineage>
        <taxon>Eukaryota</taxon>
        <taxon>Viridiplantae</taxon>
        <taxon>Chlorophyta</taxon>
        <taxon>Mamiellophyceae</taxon>
        <taxon>Mamiellales</taxon>
        <taxon>Bathycoccaceae</taxon>
        <taxon>Ostreococcus</taxon>
    </lineage>
</organism>
<dbReference type="InterPro" id="IPR041358">
    <property type="entry name" value="Raf1_N"/>
</dbReference>
<dbReference type="AlphaFoldDB" id="A0A096P9A4"/>
<feature type="domain" description="Rubisco accumulation factor 1 alpha-helical" evidence="4">
    <location>
        <begin position="232"/>
        <end position="333"/>
    </location>
</feature>
<evidence type="ECO:0000259" key="5">
    <source>
        <dbReference type="Pfam" id="PF18579"/>
    </source>
</evidence>
<gene>
    <name evidence="6" type="ORF">OT_ostta20g00120</name>
</gene>
<dbReference type="InterPro" id="IPR040781">
    <property type="entry name" value="Raf1_HTH"/>
</dbReference>
<dbReference type="Pfam" id="PF18579">
    <property type="entry name" value="Raf1_HTH"/>
    <property type="match status" value="1"/>
</dbReference>
<dbReference type="PANTHER" id="PTHR35299">
    <property type="entry name" value="RUBISCO ACCUMULATION FACTOR 1"/>
    <property type="match status" value="1"/>
</dbReference>
<feature type="region of interest" description="Disordered" evidence="2">
    <location>
        <begin position="91"/>
        <end position="111"/>
    </location>
</feature>
<evidence type="ECO:0000259" key="4">
    <source>
        <dbReference type="Pfam" id="PF18578"/>
    </source>
</evidence>
<feature type="domain" description="Rubisco accumulation factor 1 helix turn helix" evidence="5">
    <location>
        <begin position="149"/>
        <end position="209"/>
    </location>
</feature>
<dbReference type="RefSeq" id="XP_003084395.2">
    <property type="nucleotide sequence ID" value="XM_003084347.2"/>
</dbReference>
<comment type="caution">
    <text evidence="6">The sequence shown here is derived from an EMBL/GenBank/DDBJ whole genome shotgun (WGS) entry which is preliminary data.</text>
</comment>
<reference evidence="7" key="1">
    <citation type="journal article" date="2006" name="Proc. Natl. Acad. Sci. U.S.A.">
        <title>Genome analysis of the smallest free-living eukaryote Ostreococcus tauri unveils many unique features.</title>
        <authorList>
            <person name="Derelle E."/>
            <person name="Ferraz C."/>
            <person name="Rombauts S."/>
            <person name="Rouze P."/>
            <person name="Worden A.Z."/>
            <person name="Robbens S."/>
            <person name="Partensky F."/>
            <person name="Degroeve S."/>
            <person name="Echeynie S."/>
            <person name="Cooke R."/>
            <person name="Saeys Y."/>
            <person name="Wuyts J."/>
            <person name="Jabbari K."/>
            <person name="Bowler C."/>
            <person name="Panaud O."/>
            <person name="Piegu B."/>
            <person name="Ball S.G."/>
            <person name="Ral J.-P."/>
            <person name="Bouget F.-Y."/>
            <person name="Piganeau G."/>
            <person name="De Baets B."/>
            <person name="Picard A."/>
            <person name="Delseny M."/>
            <person name="Demaille J."/>
            <person name="Van de Peer Y."/>
            <person name="Moreau H."/>
        </authorList>
    </citation>
    <scope>NUCLEOTIDE SEQUENCE [LARGE SCALE GENOMIC DNA]</scope>
    <source>
        <strain evidence="7">OTTH 0595 / CCAP 157/2 / RCC745</strain>
    </source>
</reference>
<evidence type="ECO:0000313" key="6">
    <source>
        <dbReference type="EMBL" id="CEG00818.1"/>
    </source>
</evidence>
<dbReference type="Pfam" id="PF18578">
    <property type="entry name" value="Raf1_N"/>
    <property type="match status" value="1"/>
</dbReference>
<dbReference type="InParanoid" id="A0A096P9A4"/>
<sequence>MSTVPRACGASALGARGVWRRTRGADAARAGSRAPRAGNEFEFDPSSLPTFGGRGGDPRRGGGSRGGAPGGGGLVLPGMDGFDADAVRTNPLSGTQTFSKPGGASFVEGERKGPAGVIPKVGGELQGAFEPFKPPETFETAKVSAEEDDPDRMMMLMRSRAGTWHRLAKFIRPLNAKGFQPNDIFDVTGIEPKEQALWVTWLQCYASLKEGVKFPDEKLEYFDDEYTGAPNLSQIMYLPAAVRAVAAEFIVDNAFDSDQSRELVKAYEIKKAGASTMAARDFTNVPGDILAYKLYRDILELQRWQGEEEAQRIYERGIKYALSESAKVRLEQAVQMFVAQINGGAPSGAGLVAGDENITAEVQVVRLEEEELGYRPVPVVGNLIRVTSAKIKTAGTIEKDGNLFGVFSPQSNTEWVALPNWELLACSITPLALFVDDTSKTNMNGISDKAEPGLLIADRGEQTPRMGRYYLVSKKSSLVLAGSNAAAESVDVMEGAEVLQSERNGKPVTTLARVLLCVRAPGGGVSDGMTTEFVS</sequence>
<evidence type="ECO:0000256" key="2">
    <source>
        <dbReference type="SAM" id="MobiDB-lite"/>
    </source>
</evidence>
<accession>A0A096P9A4</accession>
<feature type="compositionally biased region" description="Gly residues" evidence="2">
    <location>
        <begin position="61"/>
        <end position="75"/>
    </location>
</feature>
<keyword evidence="1" id="KW-0143">Chaperone</keyword>
<feature type="compositionally biased region" description="Low complexity" evidence="2">
    <location>
        <begin position="25"/>
        <end position="38"/>
    </location>
</feature>
<keyword evidence="7" id="KW-1185">Reference proteome</keyword>
<name>A0A096P9A4_OSTTA</name>
<protein>
    <submittedName>
        <fullName evidence="6">Unnamed product</fullName>
    </submittedName>
</protein>